<evidence type="ECO:0000256" key="2">
    <source>
        <dbReference type="SAM" id="MobiDB-lite"/>
    </source>
</evidence>
<sequence>MWNSVSISRFFHRGLAAGRKVVSDLGAPRAALLVFAGASLAGAGVVAVAQPMNDHELRCMQLQQELQSARSGGAGRGELPRLDQEIAGLQRVYRGTESAMENSGCFESFFIFGRGVVRSPRCLSMNDRLEDSRRRLKQLQDRRQAVSSGRGDQRLVRDLEDALARNGCGGQQASRRGGGLFDWFGGRDRDEYGGPPVSRQILSNVPYRTVCVRLCDGFYYPISYSVYSSNFNHDASQCQQNCAAPAELYVYQNPGQEMEQAISLNGQPYIDLPIAFKYRKEYIKGCSCKQTEYNPTEIESANQKAEGGQPGDDGTTTMASPADDASGDGAPPDAQPFDDANAPPAENLNFDFDDGMGGNAMEPGAPSADDGQNAGGEDLSPGAAEADAILNDGGDWQPAGPQELQPQNGAPQQIQPQMQPQGQPQGQSSTINKTPY</sequence>
<dbReference type="EMBL" id="MASI01000007">
    <property type="protein sequence ID" value="ODA66549.1"/>
    <property type="molecule type" value="Genomic_DNA"/>
</dbReference>
<feature type="region of interest" description="Disordered" evidence="2">
    <location>
        <begin position="300"/>
        <end position="436"/>
    </location>
</feature>
<dbReference type="Pfam" id="PF11064">
    <property type="entry name" value="DUF2865"/>
    <property type="match status" value="1"/>
</dbReference>
<protein>
    <recommendedName>
        <fullName evidence="5">DUF2865 domain-containing protein</fullName>
    </recommendedName>
</protein>
<comment type="caution">
    <text evidence="3">The sequence shown here is derived from an EMBL/GenBank/DDBJ whole genome shotgun (WGS) entry which is preliminary data.</text>
</comment>
<keyword evidence="4" id="KW-1185">Reference proteome</keyword>
<dbReference type="STRING" id="1177755.A7A08_02673"/>
<feature type="compositionally biased region" description="Low complexity" evidence="2">
    <location>
        <begin position="405"/>
        <end position="427"/>
    </location>
</feature>
<organism evidence="3 4">
    <name type="scientific">Methyloligella halotolerans</name>
    <dbReference type="NCBI Taxonomy" id="1177755"/>
    <lineage>
        <taxon>Bacteria</taxon>
        <taxon>Pseudomonadati</taxon>
        <taxon>Pseudomonadota</taxon>
        <taxon>Alphaproteobacteria</taxon>
        <taxon>Hyphomicrobiales</taxon>
        <taxon>Hyphomicrobiaceae</taxon>
        <taxon>Methyloligella</taxon>
    </lineage>
</organism>
<gene>
    <name evidence="3" type="ORF">A7A08_02673</name>
</gene>
<dbReference type="AlphaFoldDB" id="A0A1E2RWV6"/>
<accession>A0A1E2RWV6</accession>
<name>A0A1E2RWV6_9HYPH</name>
<evidence type="ECO:0000256" key="1">
    <source>
        <dbReference type="SAM" id="Coils"/>
    </source>
</evidence>
<dbReference type="Proteomes" id="UP000095087">
    <property type="component" value="Unassembled WGS sequence"/>
</dbReference>
<proteinExistence type="predicted"/>
<evidence type="ECO:0000313" key="4">
    <source>
        <dbReference type="Proteomes" id="UP000095087"/>
    </source>
</evidence>
<reference evidence="3 4" key="1">
    <citation type="submission" date="2016-07" db="EMBL/GenBank/DDBJ databases">
        <title>Draft genome sequence of Methyloligella halotolerans C2T (VKM B-2706T=CCUG 61687T=DSM 25045T), a halotolerant polyhydroxybutyrate accumulating methylotroph.</title>
        <authorList>
            <person name="Vasilenko O.V."/>
            <person name="Doronina N.V."/>
            <person name="Poroshina M.N."/>
            <person name="Tarlachkov S.V."/>
            <person name="Trotsenko Y.A."/>
        </authorList>
    </citation>
    <scope>NUCLEOTIDE SEQUENCE [LARGE SCALE GENOMIC DNA]</scope>
    <source>
        <strain evidence="3 4">VKM B-2706</strain>
    </source>
</reference>
<dbReference type="PATRIC" id="fig|1177755.3.peg.2696"/>
<keyword evidence="1" id="KW-0175">Coiled coil</keyword>
<feature type="compositionally biased region" description="Low complexity" evidence="2">
    <location>
        <begin position="319"/>
        <end position="332"/>
    </location>
</feature>
<feature type="coiled-coil region" evidence="1">
    <location>
        <begin position="122"/>
        <end position="149"/>
    </location>
</feature>
<evidence type="ECO:0008006" key="5">
    <source>
        <dbReference type="Google" id="ProtNLM"/>
    </source>
</evidence>
<dbReference type="InterPro" id="IPR021293">
    <property type="entry name" value="DUF2865"/>
</dbReference>
<dbReference type="OrthoDB" id="7850882at2"/>
<evidence type="ECO:0000313" key="3">
    <source>
        <dbReference type="EMBL" id="ODA66549.1"/>
    </source>
</evidence>